<dbReference type="Proteomes" id="UP000249005">
    <property type="component" value="Chromosome 1"/>
</dbReference>
<comment type="similarity">
    <text evidence="2">In the C-terminal section; belongs to the transpeptidase family.</text>
</comment>
<evidence type="ECO:0000256" key="7">
    <source>
        <dbReference type="ARBA" id="ARBA00022679"/>
    </source>
</evidence>
<dbReference type="GO" id="GO:0008955">
    <property type="term" value="F:peptidoglycan glycosyltransferase activity"/>
    <property type="evidence" value="ECO:0007669"/>
    <property type="project" value="UniProtKB-EC"/>
</dbReference>
<evidence type="ECO:0000259" key="12">
    <source>
        <dbReference type="Pfam" id="PF00905"/>
    </source>
</evidence>
<keyword evidence="9" id="KW-0511">Multifunctional enzyme</keyword>
<name>A0A2X4UA08_9GAMM</name>
<dbReference type="NCBIfam" id="NF008414">
    <property type="entry name" value="PRK11240.1"/>
    <property type="match status" value="1"/>
</dbReference>
<proteinExistence type="inferred from homology"/>
<dbReference type="GO" id="GO:0006508">
    <property type="term" value="P:proteolysis"/>
    <property type="evidence" value="ECO:0007669"/>
    <property type="project" value="UniProtKB-KW"/>
</dbReference>
<evidence type="ECO:0000256" key="1">
    <source>
        <dbReference type="ARBA" id="ARBA00004752"/>
    </source>
</evidence>
<dbReference type="Gene3D" id="3.40.710.10">
    <property type="entry name" value="DD-peptidase/beta-lactamase superfamily"/>
    <property type="match status" value="1"/>
</dbReference>
<keyword evidence="16" id="KW-1185">Reference proteome</keyword>
<dbReference type="InterPro" id="IPR011815">
    <property type="entry name" value="PBP_1c"/>
</dbReference>
<dbReference type="GO" id="GO:0004180">
    <property type="term" value="F:carboxypeptidase activity"/>
    <property type="evidence" value="ECO:0007669"/>
    <property type="project" value="UniProtKB-KW"/>
</dbReference>
<dbReference type="InterPro" id="IPR012338">
    <property type="entry name" value="Beta-lactam/transpept-like"/>
</dbReference>
<protein>
    <recommendedName>
        <fullName evidence="10">peptidoglycan glycosyltransferase</fullName>
        <ecNumber evidence="10">2.4.99.28</ecNumber>
    </recommendedName>
</protein>
<keyword evidence="5" id="KW-0645">Protease</keyword>
<feature type="domain" description="Penicillin-binding C-terminal" evidence="14">
    <location>
        <begin position="698"/>
        <end position="780"/>
    </location>
</feature>
<evidence type="ECO:0000313" key="15">
    <source>
        <dbReference type="EMBL" id="SQI36657.1"/>
    </source>
</evidence>
<dbReference type="Gene3D" id="1.10.3810.10">
    <property type="entry name" value="Biosynthetic peptidoglycan transglycosylase-like"/>
    <property type="match status" value="1"/>
</dbReference>
<evidence type="ECO:0000313" key="16">
    <source>
        <dbReference type="Proteomes" id="UP000249005"/>
    </source>
</evidence>
<comment type="similarity">
    <text evidence="3">In the N-terminal section; belongs to the glycosyltransferase 51 family.</text>
</comment>
<dbReference type="EMBL" id="LS483470">
    <property type="protein sequence ID" value="SQI36657.1"/>
    <property type="molecule type" value="Genomic_DNA"/>
</dbReference>
<dbReference type="Pfam" id="PF00912">
    <property type="entry name" value="Transgly"/>
    <property type="match status" value="1"/>
</dbReference>
<comment type="pathway">
    <text evidence="1">Cell wall biogenesis; peptidoglycan biosynthesis.</text>
</comment>
<evidence type="ECO:0000256" key="11">
    <source>
        <dbReference type="ARBA" id="ARBA00049902"/>
    </source>
</evidence>
<evidence type="ECO:0000259" key="14">
    <source>
        <dbReference type="Pfam" id="PF06832"/>
    </source>
</evidence>
<keyword evidence="8" id="KW-0378">Hydrolase</keyword>
<dbReference type="EC" id="2.4.99.28" evidence="10"/>
<keyword evidence="7" id="KW-0808">Transferase</keyword>
<dbReference type="Pfam" id="PF00905">
    <property type="entry name" value="Transpeptidase"/>
    <property type="match status" value="1"/>
</dbReference>
<evidence type="ECO:0000256" key="6">
    <source>
        <dbReference type="ARBA" id="ARBA00022676"/>
    </source>
</evidence>
<dbReference type="GO" id="GO:0009252">
    <property type="term" value="P:peptidoglycan biosynthetic process"/>
    <property type="evidence" value="ECO:0007669"/>
    <property type="project" value="UniProtKB-UniPathway"/>
</dbReference>
<evidence type="ECO:0000256" key="3">
    <source>
        <dbReference type="ARBA" id="ARBA00007739"/>
    </source>
</evidence>
<dbReference type="PANTHER" id="PTHR32282:SF15">
    <property type="entry name" value="PENICILLIN-BINDING PROTEIN 1C"/>
    <property type="match status" value="1"/>
</dbReference>
<dbReference type="InterPro" id="IPR036950">
    <property type="entry name" value="PBP_transglycosylase"/>
</dbReference>
<reference evidence="15 16" key="1">
    <citation type="submission" date="2018-06" db="EMBL/GenBank/DDBJ databases">
        <authorList>
            <consortium name="Pathogen Informatics"/>
            <person name="Doyle S."/>
        </authorList>
    </citation>
    <scope>NUCLEOTIDE SEQUENCE [LARGE SCALE GENOMIC DNA]</scope>
    <source>
        <strain evidence="15 16">NCTC12151</strain>
    </source>
</reference>
<dbReference type="InterPro" id="IPR001460">
    <property type="entry name" value="PCN-bd_Tpept"/>
</dbReference>
<dbReference type="InterPro" id="IPR023346">
    <property type="entry name" value="Lysozyme-like_dom_sf"/>
</dbReference>
<gene>
    <name evidence="15" type="primary">pbpD_1</name>
    <name evidence="15" type="ORF">NCTC12151_00874</name>
</gene>
<evidence type="ECO:0000259" key="13">
    <source>
        <dbReference type="Pfam" id="PF00912"/>
    </source>
</evidence>
<dbReference type="SUPFAM" id="SSF53955">
    <property type="entry name" value="Lysozyme-like"/>
    <property type="match status" value="1"/>
</dbReference>
<dbReference type="PANTHER" id="PTHR32282">
    <property type="entry name" value="BINDING PROTEIN TRANSPEPTIDASE, PUTATIVE-RELATED"/>
    <property type="match status" value="1"/>
</dbReference>
<dbReference type="InterPro" id="IPR001264">
    <property type="entry name" value="Glyco_trans_51"/>
</dbReference>
<dbReference type="NCBIfam" id="TIGR02073">
    <property type="entry name" value="PBP_1c"/>
    <property type="match status" value="1"/>
</dbReference>
<accession>A0A2X4UA08</accession>
<dbReference type="KEGG" id="lri:NCTC12151_00874"/>
<evidence type="ECO:0000256" key="4">
    <source>
        <dbReference type="ARBA" id="ARBA00022645"/>
    </source>
</evidence>
<dbReference type="GO" id="GO:0030288">
    <property type="term" value="C:outer membrane-bounded periplasmic space"/>
    <property type="evidence" value="ECO:0007669"/>
    <property type="project" value="TreeGrafter"/>
</dbReference>
<sequence length="783" mass="86754">MTRFFSRIKTLRFWHRLFVATALFITLSAAALWCADRLWPLPDPNVQVARVVVAEDGSPLWRFADADGVWRYSVSLDEVSPYYIEALLTYEDRWFYSHPGINPLSILRALWQNIANQRVVSGGSTLSMQVARLIEPHDKTLIGKLRQVFRTLQLEWHYSKEQILTIYINRAPYGGTLQGIGAASWAYLDKPPSELTRSEAVLLAVLPQAPSRLRPDRYPQRAQAARDKVLDRLQEYGVWSEEQVKDIKQESVWLAERQVPQLAPLLARRLMVESAENVIHSTIDASLQRRLEDMATGWKSQLPANTSMGILVVENATMSVKAYLGSVDLNDDSRFGHVDMISAWRSPGSTLKPFAYAMALDEGLIHAESLLQDVPRQFGDYRPGNFDTGFSGPVSASDALSRSLNLPAVQILEAYGPKRFTGNLRNVGVELRFPLNSDPNLSLILGGTGMRMDQLVSAYSAFVREGKVAALRYRPEDPLVERRLMSPGAAWIIRRILSGEARPVGDAQLSDSPGLAWKTGTSYGYRDAWTVGMNGGYTIGIWVGRPDGTPVAGQFGYATAVPILHQINHLLINRAGPSAQRWPKDPKPVTVSRATICWPQGQSLTANDPNCRQRRQAWILDGTIPPTLSAPGQDTGIGGWLNFWVNAAGKRVAADCSDAVKRRIALWPIALESWLPAGERRANRLPERDETCPPIGFDASPPLLILGLKQGSVLKRLPGASSLDLRLDTQGGRGKRWWFMNGEAVAETNEGQAMVQTLSAVGKYQISVLDESGQVNSVGFIVE</sequence>
<keyword evidence="4" id="KW-0121">Carboxypeptidase</keyword>
<dbReference type="Pfam" id="PF06832">
    <property type="entry name" value="BiPBP_C"/>
    <property type="match status" value="1"/>
</dbReference>
<dbReference type="GO" id="GO:0008658">
    <property type="term" value="F:penicillin binding"/>
    <property type="evidence" value="ECO:0007669"/>
    <property type="project" value="InterPro"/>
</dbReference>
<organism evidence="15 16">
    <name type="scientific">Leminorella richardii</name>
    <dbReference type="NCBI Taxonomy" id="158841"/>
    <lineage>
        <taxon>Bacteria</taxon>
        <taxon>Pseudomonadati</taxon>
        <taxon>Pseudomonadota</taxon>
        <taxon>Gammaproteobacteria</taxon>
        <taxon>Enterobacterales</taxon>
        <taxon>Budviciaceae</taxon>
        <taxon>Leminorella</taxon>
    </lineage>
</organism>
<comment type="catalytic activity">
    <reaction evidence="11">
        <text>[GlcNAc-(1-&gt;4)-Mur2Ac(oyl-L-Ala-gamma-D-Glu-L-Lys-D-Ala-D-Ala)](n)-di-trans,octa-cis-undecaprenyl diphosphate + beta-D-GlcNAc-(1-&gt;4)-Mur2Ac(oyl-L-Ala-gamma-D-Glu-L-Lys-D-Ala-D-Ala)-di-trans,octa-cis-undecaprenyl diphosphate = [GlcNAc-(1-&gt;4)-Mur2Ac(oyl-L-Ala-gamma-D-Glu-L-Lys-D-Ala-D-Ala)](n+1)-di-trans,octa-cis-undecaprenyl diphosphate + di-trans,octa-cis-undecaprenyl diphosphate + H(+)</text>
        <dbReference type="Rhea" id="RHEA:23708"/>
        <dbReference type="Rhea" id="RHEA-COMP:9602"/>
        <dbReference type="Rhea" id="RHEA-COMP:9603"/>
        <dbReference type="ChEBI" id="CHEBI:15378"/>
        <dbReference type="ChEBI" id="CHEBI:58405"/>
        <dbReference type="ChEBI" id="CHEBI:60033"/>
        <dbReference type="ChEBI" id="CHEBI:78435"/>
        <dbReference type="EC" id="2.4.99.28"/>
    </reaction>
</comment>
<evidence type="ECO:0000256" key="2">
    <source>
        <dbReference type="ARBA" id="ARBA00007090"/>
    </source>
</evidence>
<evidence type="ECO:0000256" key="8">
    <source>
        <dbReference type="ARBA" id="ARBA00022801"/>
    </source>
</evidence>
<feature type="domain" description="Penicillin-binding protein transpeptidase" evidence="12">
    <location>
        <begin position="309"/>
        <end position="532"/>
    </location>
</feature>
<dbReference type="FunFam" id="3.40.710.10:FF:000021">
    <property type="entry name" value="Penicillin-binding protein 1C"/>
    <property type="match status" value="1"/>
</dbReference>
<dbReference type="FunFam" id="1.10.3810.10:FF:000006">
    <property type="entry name" value="Penicillin-binding protein 1C"/>
    <property type="match status" value="1"/>
</dbReference>
<feature type="domain" description="Glycosyl transferase family 51" evidence="13">
    <location>
        <begin position="68"/>
        <end position="233"/>
    </location>
</feature>
<dbReference type="AlphaFoldDB" id="A0A2X4UA08"/>
<evidence type="ECO:0000256" key="9">
    <source>
        <dbReference type="ARBA" id="ARBA00023268"/>
    </source>
</evidence>
<keyword evidence="6" id="KW-0328">Glycosyltransferase</keyword>
<evidence type="ECO:0000256" key="10">
    <source>
        <dbReference type="ARBA" id="ARBA00044770"/>
    </source>
</evidence>
<dbReference type="SUPFAM" id="SSF56601">
    <property type="entry name" value="beta-lactamase/transpeptidase-like"/>
    <property type="match status" value="1"/>
</dbReference>
<dbReference type="InterPro" id="IPR009647">
    <property type="entry name" value="PBP_C"/>
</dbReference>
<dbReference type="UniPathway" id="UPA00219"/>
<evidence type="ECO:0000256" key="5">
    <source>
        <dbReference type="ARBA" id="ARBA00022670"/>
    </source>
</evidence>
<dbReference type="InterPro" id="IPR050396">
    <property type="entry name" value="Glycosyltr_51/Transpeptidase"/>
</dbReference>